<dbReference type="AlphaFoldDB" id="A0A1V5T486"/>
<dbReference type="PANTHER" id="PTHR13501:SF8">
    <property type="entry name" value="LARGE RIBOSOMAL SUBUNIT PROTEIN UL22M"/>
    <property type="match status" value="1"/>
</dbReference>
<keyword evidence="3 8" id="KW-0694">RNA-binding</keyword>
<dbReference type="Pfam" id="PF00237">
    <property type="entry name" value="Ribosomal_L22"/>
    <property type="match status" value="1"/>
</dbReference>
<protein>
    <recommendedName>
        <fullName evidence="7 8">Large ribosomal subunit protein uL22</fullName>
    </recommendedName>
</protein>
<comment type="function">
    <text evidence="8">The globular domain of the protein is located near the polypeptide exit tunnel on the outside of the subunit, while an extended beta-hairpin is found that lines the wall of the exit tunnel in the center of the 70S ribosome.</text>
</comment>
<dbReference type="InterPro" id="IPR047867">
    <property type="entry name" value="Ribosomal_uL22_bac/org-type"/>
</dbReference>
<dbReference type="PANTHER" id="PTHR13501">
    <property type="entry name" value="CHLOROPLAST 50S RIBOSOMAL PROTEIN L22-RELATED"/>
    <property type="match status" value="1"/>
</dbReference>
<evidence type="ECO:0000256" key="7">
    <source>
        <dbReference type="ARBA" id="ARBA00035207"/>
    </source>
</evidence>
<dbReference type="InterPro" id="IPR018260">
    <property type="entry name" value="Ribosomal_uL22_CS"/>
</dbReference>
<reference evidence="12" key="1">
    <citation type="submission" date="2017-02" db="EMBL/GenBank/DDBJ databases">
        <title>Delving into the versatile metabolic prowess of the omnipresent phylum Bacteroidetes.</title>
        <authorList>
            <person name="Nobu M.K."/>
            <person name="Mei R."/>
            <person name="Narihiro T."/>
            <person name="Kuroda K."/>
            <person name="Liu W.-T."/>
        </authorList>
    </citation>
    <scope>NUCLEOTIDE SEQUENCE</scope>
    <source>
        <strain evidence="12">ADurb.Bin276</strain>
    </source>
</reference>
<comment type="subunit">
    <text evidence="8 10">Part of the 50S ribosomal subunit.</text>
</comment>
<proteinExistence type="inferred from homology"/>
<gene>
    <name evidence="8 12" type="primary">rplV</name>
    <name evidence="12" type="ORF">BWY41_00100</name>
</gene>
<dbReference type="GO" id="GO:0003735">
    <property type="term" value="F:structural constituent of ribosome"/>
    <property type="evidence" value="ECO:0007669"/>
    <property type="project" value="InterPro"/>
</dbReference>
<dbReference type="GO" id="GO:0019843">
    <property type="term" value="F:rRNA binding"/>
    <property type="evidence" value="ECO:0007669"/>
    <property type="project" value="UniProtKB-UniRule"/>
</dbReference>
<evidence type="ECO:0000256" key="6">
    <source>
        <dbReference type="ARBA" id="ARBA00025084"/>
    </source>
</evidence>
<evidence type="ECO:0000256" key="10">
    <source>
        <dbReference type="RuleBase" id="RU004006"/>
    </source>
</evidence>
<dbReference type="FunFam" id="3.90.470.10:FF:000011">
    <property type="entry name" value="50S ribosomal protein L22"/>
    <property type="match status" value="1"/>
</dbReference>
<dbReference type="InterPro" id="IPR001063">
    <property type="entry name" value="Ribosomal_uL22"/>
</dbReference>
<evidence type="ECO:0000256" key="9">
    <source>
        <dbReference type="RuleBase" id="RU004005"/>
    </source>
</evidence>
<dbReference type="SUPFAM" id="SSF54843">
    <property type="entry name" value="Ribosomal protein L22"/>
    <property type="match status" value="1"/>
</dbReference>
<comment type="function">
    <text evidence="6">This protein binds specifically to 23S rRNA; its binding is stimulated by other ribosomal proteins, e.g. L4, L17, and L20. It is important during the early stages of 50S assembly. It makes multiple contacts with different domains of the 23S rRNA in the assembled 50S subunit and ribosome.</text>
</comment>
<name>A0A1V5T486_9BACT</name>
<evidence type="ECO:0000256" key="4">
    <source>
        <dbReference type="ARBA" id="ARBA00022980"/>
    </source>
</evidence>
<dbReference type="InterPro" id="IPR005727">
    <property type="entry name" value="Ribosomal_uL22_bac/chlpt-type"/>
</dbReference>
<sequence length="114" mass="12622">MEARATAKYIKISPRKARQVVDIIRGKKADEALSLLQFVPKKASRLVYKVLKSAVANAENNLNLNTDSLVVSKAFVNQGPTMKRIRARAMGRANVIRKRTSHITIAVSDMEEGS</sequence>
<evidence type="ECO:0000256" key="3">
    <source>
        <dbReference type="ARBA" id="ARBA00022884"/>
    </source>
</evidence>
<dbReference type="PROSITE" id="PS00464">
    <property type="entry name" value="RIBOSOMAL_L22"/>
    <property type="match status" value="1"/>
</dbReference>
<evidence type="ECO:0000256" key="1">
    <source>
        <dbReference type="ARBA" id="ARBA00009451"/>
    </source>
</evidence>
<dbReference type="HAMAP" id="MF_01331_B">
    <property type="entry name" value="Ribosomal_uL22_B"/>
    <property type="match status" value="1"/>
</dbReference>
<accession>A0A1V5T486</accession>
<comment type="caution">
    <text evidence="12">The sequence shown here is derived from an EMBL/GenBank/DDBJ whole genome shotgun (WGS) entry which is preliminary data.</text>
</comment>
<keyword evidence="4 8" id="KW-0689">Ribosomal protein</keyword>
<organism evidence="12">
    <name type="scientific">Candidatus Atribacter allofermentans</name>
    <dbReference type="NCBI Taxonomy" id="1852833"/>
    <lineage>
        <taxon>Bacteria</taxon>
        <taxon>Pseudomonadati</taxon>
        <taxon>Atribacterota</taxon>
        <taxon>Atribacteria</taxon>
        <taxon>Atribacterales</taxon>
        <taxon>Atribacteraceae</taxon>
        <taxon>Atribacter</taxon>
    </lineage>
</organism>
<dbReference type="NCBIfam" id="TIGR01044">
    <property type="entry name" value="rplV_bact"/>
    <property type="match status" value="1"/>
</dbReference>
<evidence type="ECO:0000313" key="12">
    <source>
        <dbReference type="EMBL" id="OQA61548.1"/>
    </source>
</evidence>
<dbReference type="GO" id="GO:0006412">
    <property type="term" value="P:translation"/>
    <property type="evidence" value="ECO:0007669"/>
    <property type="project" value="UniProtKB-UniRule"/>
</dbReference>
<evidence type="ECO:0000256" key="5">
    <source>
        <dbReference type="ARBA" id="ARBA00023274"/>
    </source>
</evidence>
<keyword evidence="2 8" id="KW-0699">rRNA-binding</keyword>
<dbReference type="InterPro" id="IPR036394">
    <property type="entry name" value="Ribosomal_uL22_sf"/>
</dbReference>
<evidence type="ECO:0000256" key="8">
    <source>
        <dbReference type="HAMAP-Rule" id="MF_01331"/>
    </source>
</evidence>
<dbReference type="CDD" id="cd00336">
    <property type="entry name" value="Ribosomal_L22"/>
    <property type="match status" value="1"/>
</dbReference>
<dbReference type="GO" id="GO:0022625">
    <property type="term" value="C:cytosolic large ribosomal subunit"/>
    <property type="evidence" value="ECO:0007669"/>
    <property type="project" value="TreeGrafter"/>
</dbReference>
<evidence type="ECO:0000256" key="2">
    <source>
        <dbReference type="ARBA" id="ARBA00022730"/>
    </source>
</evidence>
<comment type="similarity">
    <text evidence="1 8 9">Belongs to the universal ribosomal protein uL22 family.</text>
</comment>
<evidence type="ECO:0000256" key="11">
    <source>
        <dbReference type="RuleBase" id="RU004008"/>
    </source>
</evidence>
<keyword evidence="5 8" id="KW-0687">Ribonucleoprotein</keyword>
<dbReference type="Proteomes" id="UP000485569">
    <property type="component" value="Unassembled WGS sequence"/>
</dbReference>
<dbReference type="EMBL" id="MWBQ01000017">
    <property type="protein sequence ID" value="OQA61548.1"/>
    <property type="molecule type" value="Genomic_DNA"/>
</dbReference>
<dbReference type="Gene3D" id="3.90.470.10">
    <property type="entry name" value="Ribosomal protein L22/L17"/>
    <property type="match status" value="1"/>
</dbReference>
<comment type="function">
    <text evidence="8 11">This protein binds specifically to 23S rRNA; its binding is stimulated by other ribosomal proteins, e.g., L4, L17, and L20. It is important during the early stages of 50S assembly. It makes multiple contacts with different domains of the 23S rRNA in the assembled 50S subunit and ribosome.</text>
</comment>